<dbReference type="Pfam" id="PF11899">
    <property type="entry name" value="DUF3419"/>
    <property type="match status" value="1"/>
</dbReference>
<dbReference type="Proteomes" id="UP000664169">
    <property type="component" value="Unassembled WGS sequence"/>
</dbReference>
<dbReference type="Pfam" id="PF13489">
    <property type="entry name" value="Methyltransf_23"/>
    <property type="match status" value="1"/>
</dbReference>
<dbReference type="InterPro" id="IPR021829">
    <property type="entry name" value="DUF3419"/>
</dbReference>
<dbReference type="CDD" id="cd02440">
    <property type="entry name" value="AdoMet_MTases"/>
    <property type="match status" value="1"/>
</dbReference>
<protein>
    <recommendedName>
        <fullName evidence="4">Betaine lipid synthase</fullName>
    </recommendedName>
</protein>
<evidence type="ECO:0000256" key="1">
    <source>
        <dbReference type="SAM" id="Phobius"/>
    </source>
</evidence>
<dbReference type="Gene3D" id="3.40.50.150">
    <property type="entry name" value="Vaccinia Virus protein VP39"/>
    <property type="match status" value="1"/>
</dbReference>
<sequence length="778" mass="88564">MAFWDQLPILSGYAIISKEHVRIALAAGLILIFIGLVFTFHLLGRKTIVVNSLNEARQWMRFFYVSFLKPHNGDAGNSQQGALESFYKAQADAYDTTRKRLLRGREEMLALVAAQLKFQYGATPKPHNKPVWIDVGGGTGWNIEAMSQFLDVPKFFSEVYIVDYSPSLCEVARSRFVRLGWNNVQIVCEDAKVFNLGKRKATLITMSYSLSMLPNLHVFIDHLASLLDSKGIIGVVDFYVQSGVEAAGRNYIGGTMQRHVNWLGRTFWRAWFDLDRVGLEGARRDYLEYRFGTLKSIDERNYILGGYSGISIPYYIFLGRLISSNSARAHVERLDAACTESPYLMPQEASFQAQPEIDIEVRSKAYRSALINLTANLPLPSTFYQNYPYRIYYEEQHQKHLQFGNSFIYAFTWEDSRIDQRLLKIKEDDVILCLTSAGDNLLDYLSSCNPRRIHAVDLNPNQSHLLELKVAAYQAVEYVDFWKMFGEGRLPGFRRVLLEQMSPYLSSQALQFWLNQENIFSSSHGLYEYGGSGHAMKLIRRLLTVLGLRGAVKRFIGAKTLNEQRELWPKIKSVLLNRFLHSMFIGSQFLWKAAGVPPAQAAMITRDYANQDHLDTNKQPTSKDEAEAMWQYITNTLDPVARDTLISDENFYYLLTLNGKYTRRCHPPYISAKAHARLSKPGAFDGLRIHTDEINEVIAKIRAGTLSIAIIMDSMDWFNPQGPEAAVQIAALNRALKLGGRVLLRSAGLKPWYTPVFERFGFDARRTAARLPGTCIDR</sequence>
<keyword evidence="1" id="KW-0812">Transmembrane</keyword>
<comment type="caution">
    <text evidence="2">The sequence shown here is derived from an EMBL/GenBank/DDBJ whole genome shotgun (WGS) entry which is preliminary data.</text>
</comment>
<dbReference type="PANTHER" id="PTHR47473">
    <property type="entry name" value="BTA1P"/>
    <property type="match status" value="1"/>
</dbReference>
<dbReference type="OrthoDB" id="10253390at2759"/>
<evidence type="ECO:0000313" key="3">
    <source>
        <dbReference type="Proteomes" id="UP000664169"/>
    </source>
</evidence>
<dbReference type="PANTHER" id="PTHR47473:SF1">
    <property type="entry name" value="METHYLTRANSFERASE DOMAIN-CONTAINING PROTEIN"/>
    <property type="match status" value="1"/>
</dbReference>
<keyword evidence="1" id="KW-1133">Transmembrane helix</keyword>
<reference evidence="2" key="1">
    <citation type="submission" date="2021-03" db="EMBL/GenBank/DDBJ databases">
        <authorList>
            <person name="Tagirdzhanova G."/>
        </authorList>
    </citation>
    <scope>NUCLEOTIDE SEQUENCE</scope>
</reference>
<dbReference type="SUPFAM" id="SSF53335">
    <property type="entry name" value="S-adenosyl-L-methionine-dependent methyltransferases"/>
    <property type="match status" value="1"/>
</dbReference>
<evidence type="ECO:0008006" key="4">
    <source>
        <dbReference type="Google" id="ProtNLM"/>
    </source>
</evidence>
<dbReference type="AlphaFoldDB" id="A0A8H3FKS3"/>
<evidence type="ECO:0000313" key="2">
    <source>
        <dbReference type="EMBL" id="CAF9925560.1"/>
    </source>
</evidence>
<keyword evidence="1" id="KW-0472">Membrane</keyword>
<proteinExistence type="predicted"/>
<feature type="transmembrane region" description="Helical" evidence="1">
    <location>
        <begin position="21"/>
        <end position="43"/>
    </location>
</feature>
<organism evidence="2 3">
    <name type="scientific">Gomphillus americanus</name>
    <dbReference type="NCBI Taxonomy" id="1940652"/>
    <lineage>
        <taxon>Eukaryota</taxon>
        <taxon>Fungi</taxon>
        <taxon>Dikarya</taxon>
        <taxon>Ascomycota</taxon>
        <taxon>Pezizomycotina</taxon>
        <taxon>Lecanoromycetes</taxon>
        <taxon>OSLEUM clade</taxon>
        <taxon>Ostropomycetidae</taxon>
        <taxon>Ostropales</taxon>
        <taxon>Graphidaceae</taxon>
        <taxon>Gomphilloideae</taxon>
        <taxon>Gomphillus</taxon>
    </lineage>
</organism>
<gene>
    <name evidence="2" type="ORF">GOMPHAMPRED_003928</name>
</gene>
<dbReference type="EMBL" id="CAJPDQ010000023">
    <property type="protein sequence ID" value="CAF9925560.1"/>
    <property type="molecule type" value="Genomic_DNA"/>
</dbReference>
<accession>A0A8H3FKS3</accession>
<dbReference type="InterPro" id="IPR029063">
    <property type="entry name" value="SAM-dependent_MTases_sf"/>
</dbReference>
<name>A0A8H3FKS3_9LECA</name>
<keyword evidence="3" id="KW-1185">Reference proteome</keyword>